<dbReference type="Proteomes" id="UP000799436">
    <property type="component" value="Unassembled WGS sequence"/>
</dbReference>
<name>A0A6G1L1P1_9PEZI</name>
<dbReference type="AlphaFoldDB" id="A0A6G1L1P1"/>
<dbReference type="SUPFAM" id="SSF81383">
    <property type="entry name" value="F-box domain"/>
    <property type="match status" value="1"/>
</dbReference>
<gene>
    <name evidence="1" type="ORF">EJ03DRAFT_353945</name>
</gene>
<dbReference type="InterPro" id="IPR036047">
    <property type="entry name" value="F-box-like_dom_sf"/>
</dbReference>
<proteinExistence type="predicted"/>
<evidence type="ECO:0008006" key="3">
    <source>
        <dbReference type="Google" id="ProtNLM"/>
    </source>
</evidence>
<accession>A0A6G1L1P1</accession>
<keyword evidence="2" id="KW-1185">Reference proteome</keyword>
<organism evidence="1 2">
    <name type="scientific">Teratosphaeria nubilosa</name>
    <dbReference type="NCBI Taxonomy" id="161662"/>
    <lineage>
        <taxon>Eukaryota</taxon>
        <taxon>Fungi</taxon>
        <taxon>Dikarya</taxon>
        <taxon>Ascomycota</taxon>
        <taxon>Pezizomycotina</taxon>
        <taxon>Dothideomycetes</taxon>
        <taxon>Dothideomycetidae</taxon>
        <taxon>Mycosphaerellales</taxon>
        <taxon>Teratosphaeriaceae</taxon>
        <taxon>Teratosphaeria</taxon>
    </lineage>
</organism>
<protein>
    <recommendedName>
        <fullName evidence="3">F-box domain-containing protein</fullName>
    </recommendedName>
</protein>
<dbReference type="OrthoDB" id="3630336at2759"/>
<reference evidence="1" key="1">
    <citation type="journal article" date="2020" name="Stud. Mycol.">
        <title>101 Dothideomycetes genomes: a test case for predicting lifestyles and emergence of pathogens.</title>
        <authorList>
            <person name="Haridas S."/>
            <person name="Albert R."/>
            <person name="Binder M."/>
            <person name="Bloem J."/>
            <person name="Labutti K."/>
            <person name="Salamov A."/>
            <person name="Andreopoulos B."/>
            <person name="Baker S."/>
            <person name="Barry K."/>
            <person name="Bills G."/>
            <person name="Bluhm B."/>
            <person name="Cannon C."/>
            <person name="Castanera R."/>
            <person name="Culley D."/>
            <person name="Daum C."/>
            <person name="Ezra D."/>
            <person name="Gonzalez J."/>
            <person name="Henrissat B."/>
            <person name="Kuo A."/>
            <person name="Liang C."/>
            <person name="Lipzen A."/>
            <person name="Lutzoni F."/>
            <person name="Magnuson J."/>
            <person name="Mondo S."/>
            <person name="Nolan M."/>
            <person name="Ohm R."/>
            <person name="Pangilinan J."/>
            <person name="Park H.-J."/>
            <person name="Ramirez L."/>
            <person name="Alfaro M."/>
            <person name="Sun H."/>
            <person name="Tritt A."/>
            <person name="Yoshinaga Y."/>
            <person name="Zwiers L.-H."/>
            <person name="Turgeon B."/>
            <person name="Goodwin S."/>
            <person name="Spatafora J."/>
            <person name="Crous P."/>
            <person name="Grigoriev I."/>
        </authorList>
    </citation>
    <scope>NUCLEOTIDE SEQUENCE</scope>
    <source>
        <strain evidence="1">CBS 116005</strain>
    </source>
</reference>
<dbReference type="EMBL" id="ML995871">
    <property type="protein sequence ID" value="KAF2766459.1"/>
    <property type="molecule type" value="Genomic_DNA"/>
</dbReference>
<evidence type="ECO:0000313" key="2">
    <source>
        <dbReference type="Proteomes" id="UP000799436"/>
    </source>
</evidence>
<evidence type="ECO:0000313" key="1">
    <source>
        <dbReference type="EMBL" id="KAF2766459.1"/>
    </source>
</evidence>
<sequence>MGAQISRLVHPRRHEAAHKVFDITELLDMIMLNLGGYHNILVARAVCKRWQAVFEQSLAIKRITFRAPGDHT</sequence>